<accession>A0ABR5B053</accession>
<keyword evidence="3" id="KW-1185">Reference proteome</keyword>
<dbReference type="EMBL" id="JXLP01000002">
    <property type="protein sequence ID" value="KIL79996.1"/>
    <property type="molecule type" value="Genomic_DNA"/>
</dbReference>
<feature type="compositionally biased region" description="Polar residues" evidence="1">
    <location>
        <begin position="42"/>
        <end position="55"/>
    </location>
</feature>
<protein>
    <submittedName>
        <fullName evidence="2">Uncharacterized protein</fullName>
    </submittedName>
</protein>
<feature type="region of interest" description="Disordered" evidence="1">
    <location>
        <begin position="1"/>
        <end position="55"/>
    </location>
</feature>
<name>A0ABR5B053_BACBA</name>
<reference evidence="2 3" key="1">
    <citation type="submission" date="2015-01" db="EMBL/GenBank/DDBJ databases">
        <title>Genome Assembly of Bacillus badius MTCC 1458.</title>
        <authorList>
            <person name="Verma A."/>
            <person name="Khatri I."/>
            <person name="Mual P."/>
            <person name="Subramanian S."/>
            <person name="Krishnamurthi S."/>
        </authorList>
    </citation>
    <scope>NUCLEOTIDE SEQUENCE [LARGE SCALE GENOMIC DNA]</scope>
    <source>
        <strain evidence="2 3">MTCC 1458</strain>
    </source>
</reference>
<sequence>MERGKQEEYRTQVEYSNLDQRRTLTGPKDADKGNYPRRPQHVSIQAQGAGQPSEE</sequence>
<evidence type="ECO:0000313" key="3">
    <source>
        <dbReference type="Proteomes" id="UP000031982"/>
    </source>
</evidence>
<feature type="compositionally biased region" description="Basic and acidic residues" evidence="1">
    <location>
        <begin position="1"/>
        <end position="11"/>
    </location>
</feature>
<proteinExistence type="predicted"/>
<dbReference type="RefSeq" id="WP_156141437.1">
    <property type="nucleotide sequence ID" value="NZ_JARTHD010000004.1"/>
</dbReference>
<organism evidence="2 3">
    <name type="scientific">Bacillus badius</name>
    <dbReference type="NCBI Taxonomy" id="1455"/>
    <lineage>
        <taxon>Bacteria</taxon>
        <taxon>Bacillati</taxon>
        <taxon>Bacillota</taxon>
        <taxon>Bacilli</taxon>
        <taxon>Bacillales</taxon>
        <taxon>Bacillaceae</taxon>
        <taxon>Pseudobacillus</taxon>
    </lineage>
</organism>
<dbReference type="Proteomes" id="UP000031982">
    <property type="component" value="Unassembled WGS sequence"/>
</dbReference>
<gene>
    <name evidence="2" type="ORF">SD77_2450</name>
</gene>
<evidence type="ECO:0000256" key="1">
    <source>
        <dbReference type="SAM" id="MobiDB-lite"/>
    </source>
</evidence>
<comment type="caution">
    <text evidence="2">The sequence shown here is derived from an EMBL/GenBank/DDBJ whole genome shotgun (WGS) entry which is preliminary data.</text>
</comment>
<evidence type="ECO:0000313" key="2">
    <source>
        <dbReference type="EMBL" id="KIL79996.1"/>
    </source>
</evidence>